<dbReference type="EMBL" id="CP051128">
    <property type="protein sequence ID" value="QIZ11139.1"/>
    <property type="molecule type" value="Genomic_DNA"/>
</dbReference>
<dbReference type="Gene3D" id="1.10.510.10">
    <property type="entry name" value="Transferase(Phosphotransferase) domain 1"/>
    <property type="match status" value="1"/>
</dbReference>
<dbReference type="GO" id="GO:0005524">
    <property type="term" value="F:ATP binding"/>
    <property type="evidence" value="ECO:0007669"/>
    <property type="project" value="UniProtKB-UniRule"/>
</dbReference>
<dbReference type="Gene3D" id="3.30.200.20">
    <property type="entry name" value="Phosphorylase Kinase, domain 1"/>
    <property type="match status" value="1"/>
</dbReference>
<dbReference type="CDD" id="cd14014">
    <property type="entry name" value="STKc_PknB_like"/>
    <property type="match status" value="1"/>
</dbReference>
<keyword evidence="1" id="KW-0067">ATP-binding</keyword>
<organism evidence="3 4">
    <name type="scientific">Priestia megaterium</name>
    <name type="common">Bacillus megaterium</name>
    <dbReference type="NCBI Taxonomy" id="1404"/>
    <lineage>
        <taxon>Bacteria</taxon>
        <taxon>Bacillati</taxon>
        <taxon>Bacillota</taxon>
        <taxon>Bacilli</taxon>
        <taxon>Bacillales</taxon>
        <taxon>Bacillaceae</taxon>
        <taxon>Priestia</taxon>
    </lineage>
</organism>
<dbReference type="PANTHER" id="PTHR44167">
    <property type="entry name" value="OVARIAN-SPECIFIC SERINE/THREONINE-PROTEIN KINASE LOK-RELATED"/>
    <property type="match status" value="1"/>
</dbReference>
<evidence type="ECO:0000256" key="1">
    <source>
        <dbReference type="PROSITE-ProRule" id="PRU10141"/>
    </source>
</evidence>
<dbReference type="InterPro" id="IPR017441">
    <property type="entry name" value="Protein_kinase_ATP_BS"/>
</dbReference>
<keyword evidence="3" id="KW-0418">Kinase</keyword>
<feature type="domain" description="Protein kinase" evidence="2">
    <location>
        <begin position="16"/>
        <end position="257"/>
    </location>
</feature>
<keyword evidence="1" id="KW-0547">Nucleotide-binding</keyword>
<keyword evidence="3" id="KW-0723">Serine/threonine-protein kinase</keyword>
<dbReference type="GO" id="GO:0004674">
    <property type="term" value="F:protein serine/threonine kinase activity"/>
    <property type="evidence" value="ECO:0007669"/>
    <property type="project" value="UniProtKB-KW"/>
</dbReference>
<reference evidence="3 4" key="2">
    <citation type="submission" date="2020-04" db="EMBL/GenBank/DDBJ databases">
        <authorList>
            <person name="Fomenkov A."/>
            <person name="Anton B.P."/>
            <person name="Roberts R.J."/>
        </authorList>
    </citation>
    <scope>NUCLEOTIDE SEQUENCE [LARGE SCALE GENOMIC DNA]</scope>
    <source>
        <strain evidence="3 4">S2</strain>
    </source>
</reference>
<dbReference type="Proteomes" id="UP000501868">
    <property type="component" value="Chromosome"/>
</dbReference>
<name>A0A6H1PC16_PRIMG</name>
<feature type="binding site" evidence="1">
    <location>
        <position position="45"/>
    </location>
    <ligand>
        <name>ATP</name>
        <dbReference type="ChEBI" id="CHEBI:30616"/>
    </ligand>
</feature>
<proteinExistence type="predicted"/>
<dbReference type="PANTHER" id="PTHR44167:SF30">
    <property type="entry name" value="PHOSPHORYLASE KINASE"/>
    <property type="match status" value="1"/>
</dbReference>
<keyword evidence="3" id="KW-0808">Transferase</keyword>
<dbReference type="InterPro" id="IPR000719">
    <property type="entry name" value="Prot_kinase_dom"/>
</dbReference>
<dbReference type="AlphaFoldDB" id="A0A6H1PC16"/>
<dbReference type="PROSITE" id="PS00109">
    <property type="entry name" value="PROTEIN_KINASE_TYR"/>
    <property type="match status" value="1"/>
</dbReference>
<reference evidence="3 4" key="1">
    <citation type="submission" date="2020-04" db="EMBL/GenBank/DDBJ databases">
        <title>Genome-Wide Identification of 5-Methylcytosine Sites in Bacterial Genomes By High-Throughput Sequencing of MspJI Restriction Fragments.</title>
        <authorList>
            <person name="Wu V."/>
        </authorList>
    </citation>
    <scope>NUCLEOTIDE SEQUENCE [LARGE SCALE GENOMIC DNA]</scope>
    <source>
        <strain evidence="3 4">S2</strain>
    </source>
</reference>
<evidence type="ECO:0000313" key="4">
    <source>
        <dbReference type="Proteomes" id="UP000501868"/>
    </source>
</evidence>
<dbReference type="SUPFAM" id="SSF56112">
    <property type="entry name" value="Protein kinase-like (PK-like)"/>
    <property type="match status" value="1"/>
</dbReference>
<dbReference type="PROSITE" id="PS50011">
    <property type="entry name" value="PROTEIN_KINASE_DOM"/>
    <property type="match status" value="1"/>
</dbReference>
<evidence type="ECO:0000313" key="3">
    <source>
        <dbReference type="EMBL" id="QIZ11139.1"/>
    </source>
</evidence>
<dbReference type="Pfam" id="PF00069">
    <property type="entry name" value="Pkinase"/>
    <property type="match status" value="1"/>
</dbReference>
<dbReference type="PROSITE" id="PS00107">
    <property type="entry name" value="PROTEIN_KINASE_ATP"/>
    <property type="match status" value="1"/>
</dbReference>
<accession>A0A6H1PC16</accession>
<dbReference type="InterPro" id="IPR011009">
    <property type="entry name" value="Kinase-like_dom_sf"/>
</dbReference>
<dbReference type="InterPro" id="IPR008266">
    <property type="entry name" value="Tyr_kinase_AS"/>
</dbReference>
<gene>
    <name evidence="3" type="ORF">HFZ78_25715</name>
</gene>
<protein>
    <submittedName>
        <fullName evidence="3">Serine/threonine protein kinase</fullName>
    </submittedName>
</protein>
<sequence length="257" mass="29504">MKNSGHKGGATFEKYTLDQQTLGKGATSLVFLGLNQRNERVVIKKVDSRREAEQESDILRSLPVHKHIITWLDFFEDEHEGYIVLEYHEGGKLGHFKKGIIHDQKLAVQITINILKGLRVIHQHGILHCDITPHNILICNDDPQTVKIIDFGSAVRTNDSDEYIGNHRGATRWYRPPELKKQNHIFTANLNYCSDVYSAACVCLYLLTGFAPYRKKQACIQIPNQKLQKVLRKAIRKNKLKRYQSAQEFIEALLPFS</sequence>
<evidence type="ECO:0000259" key="2">
    <source>
        <dbReference type="PROSITE" id="PS50011"/>
    </source>
</evidence>